<dbReference type="AlphaFoldDB" id="A0A379Q2F1"/>
<sequence length="247" mass="27634">MTKDITSAATTKSGNYIVKQKITRRVRLIFYGGAKSPKDNSAFEFAAKNIREDYRKLYPHSNIIFIFVDSAKVIVDTINEQQTGKIDSLDLLFHGTERGLYMYKGASLAPDGGFSGEDIKDNDLNASLYAGRIRKWLGDDKCDEARTINDIDFTKFSSEDPIIEIHGCKSGNDTDPLTDSITKNLSEELPNGYVIGHTTKANPIINGDGKTSRKQQDYRHGQRVIWKGGKVIKMINKKGMLTVKDFV</sequence>
<organism evidence="1 2">
    <name type="scientific">Salmonella enterica</name>
    <name type="common">Salmonella choleraesuis</name>
    <dbReference type="NCBI Taxonomy" id="28901"/>
    <lineage>
        <taxon>Bacteria</taxon>
        <taxon>Pseudomonadati</taxon>
        <taxon>Pseudomonadota</taxon>
        <taxon>Gammaproteobacteria</taxon>
        <taxon>Enterobacterales</taxon>
        <taxon>Enterobacteriaceae</taxon>
        <taxon>Salmonella</taxon>
    </lineage>
</organism>
<dbReference type="EMBL" id="UGWI01000001">
    <property type="protein sequence ID" value="SUF36173.1"/>
    <property type="molecule type" value="Genomic_DNA"/>
</dbReference>
<gene>
    <name evidence="1" type="ORF">NCTC9854_00365</name>
</gene>
<proteinExistence type="predicted"/>
<accession>A0A379Q2F1</accession>
<evidence type="ECO:0000313" key="2">
    <source>
        <dbReference type="Proteomes" id="UP000254773"/>
    </source>
</evidence>
<protein>
    <submittedName>
        <fullName evidence="1">Uncharacterized protein</fullName>
    </submittedName>
</protein>
<evidence type="ECO:0000313" key="1">
    <source>
        <dbReference type="EMBL" id="SUF36173.1"/>
    </source>
</evidence>
<reference evidence="1 2" key="1">
    <citation type="submission" date="2018-06" db="EMBL/GenBank/DDBJ databases">
        <authorList>
            <consortium name="Pathogen Informatics"/>
            <person name="Doyle S."/>
        </authorList>
    </citation>
    <scope>NUCLEOTIDE SEQUENCE [LARGE SCALE GENOMIC DNA]</scope>
    <source>
        <strain evidence="1 2">NCTC9854</strain>
    </source>
</reference>
<dbReference type="Proteomes" id="UP000254773">
    <property type="component" value="Unassembled WGS sequence"/>
</dbReference>
<name>A0A379Q2F1_SALER</name>